<evidence type="ECO:0000313" key="4">
    <source>
        <dbReference type="EMBL" id="KAK0513341.1"/>
    </source>
</evidence>
<dbReference type="PANTHER" id="PTHR10039:SF5">
    <property type="entry name" value="NACHT DOMAIN-CONTAINING PROTEIN"/>
    <property type="match status" value="1"/>
</dbReference>
<organism evidence="4 5">
    <name type="scientific">Cladonia borealis</name>
    <dbReference type="NCBI Taxonomy" id="184061"/>
    <lineage>
        <taxon>Eukaryota</taxon>
        <taxon>Fungi</taxon>
        <taxon>Dikarya</taxon>
        <taxon>Ascomycota</taxon>
        <taxon>Pezizomycotina</taxon>
        <taxon>Lecanoromycetes</taxon>
        <taxon>OSLEUM clade</taxon>
        <taxon>Lecanoromycetidae</taxon>
        <taxon>Lecanorales</taxon>
        <taxon>Lecanorineae</taxon>
        <taxon>Cladoniaceae</taxon>
        <taxon>Cladonia</taxon>
    </lineage>
</organism>
<evidence type="ECO:0000259" key="3">
    <source>
        <dbReference type="PROSITE" id="PS50837"/>
    </source>
</evidence>
<dbReference type="Gene3D" id="3.40.50.300">
    <property type="entry name" value="P-loop containing nucleotide triphosphate hydrolases"/>
    <property type="match status" value="1"/>
</dbReference>
<dbReference type="PANTHER" id="PTHR10039">
    <property type="entry name" value="AMELOGENIN"/>
    <property type="match status" value="1"/>
</dbReference>
<sequence length="1106" mass="126902">MALESLAALGLAANIIQFVEFGCKLFSESRELYKASDRLVEESVELEIISKALKRLSDDLIAIPSSTMPQSQAEANLLPLAKRCQAIADELLVAVNKLQANGGKGKWQCFRSALRRIWRSHKIDDMARKLDSICGHLNTCLINVLNAKQTGILSSIGSLLEATERLEKQHNLSFDALRVSTLDKIKILNENHTIYLQKMLSSQSQQDVMASHMEQLHSELKTLILTGRPLEIKSRKCIQILESLQYKRMTARYEKIVQAHAKTFEWIYDERPLSQNGELQHHFLQWLKNGNGFFWVTGKAGSGKSTLMKFITEHPKTRQALSQWASHQHLITASFYFWHAGTALQKSQEGLLRSLLYEIFRQCPNMIPDLFPERWALCEQTSLASSEWSHTELVNALAKVLSQPTMLLKRACFFIDGLDEYDGDHMELIRLLQDFSRPNNIKICASSRPWNVFGTAFGGGSCRMFRLQDLTRNDITLYVRETLEQNDLFNQLRKRDNTHCIELVEEVVSKAQGVFLWVFLVVRSLITGLTNADRVTDLRRRLRLLPADLESYFSHMLATIDTFYEKQTAQTFKIALHASEPQNIMTYVMLDELDEDPQFALHLDIREWQSTEIRSKTESMVLRINARGMGLLEVVRSQDSAVLGGDEVDFLHRTVRDFFRLRAIEDWIAHRLPLSFNIDQLLFNAILAQVKTMRRMNLWRDRGKLLRLVDDMMRYAYNLETNLERAPTILLDDLSHTISQHIQVFSKEESYHNDTSSFRQIRQWRTSFLSFAVQKDLKLYVAEKLDTRSRSTRSEDAYLICRALWPDVSKAPFGNREMLGLILEKGMRMTKADDSWHILFSEIAKGWAQAPDKEKILQLETISTLLLARENPSEAIRATCWNYLVYTLAKDWLSGSIELQRALKTMMSVLLEKVSSFEPAHGKRILWCKIMLEIFHSIKRPDVGPASKEIILEIIRTFLRHGASPGEVLHRSDSSRSQDLEKDHVPEHPLWAWNVIVALWQDPYFSTEQKAELRAMLSSSMNPAALPFRPYPTPGQTLDNPGQSLKRSASDFDFAVTVSPNQTAFKRRFNCTTTPVTADPPWTAGSWYDHDERPPTPFPGLGSDSD</sequence>
<name>A0AA39UBD4_9LECA</name>
<dbReference type="Pfam" id="PF24883">
    <property type="entry name" value="NPHP3_N"/>
    <property type="match status" value="1"/>
</dbReference>
<comment type="caution">
    <text evidence="4">The sequence shown here is derived from an EMBL/GenBank/DDBJ whole genome shotgun (WGS) entry which is preliminary data.</text>
</comment>
<keyword evidence="1" id="KW-0677">Repeat</keyword>
<gene>
    <name evidence="4" type="ORF">JMJ35_004327</name>
</gene>
<dbReference type="AlphaFoldDB" id="A0AA39UBD4"/>
<reference evidence="4" key="1">
    <citation type="submission" date="2023-03" db="EMBL/GenBank/DDBJ databases">
        <title>Complete genome of Cladonia borealis.</title>
        <authorList>
            <person name="Park H."/>
        </authorList>
    </citation>
    <scope>NUCLEOTIDE SEQUENCE</scope>
    <source>
        <strain evidence="4">ANT050790</strain>
    </source>
</reference>
<keyword evidence="5" id="KW-1185">Reference proteome</keyword>
<evidence type="ECO:0000256" key="1">
    <source>
        <dbReference type="ARBA" id="ARBA00022737"/>
    </source>
</evidence>
<dbReference type="Pfam" id="PF17107">
    <property type="entry name" value="SesA"/>
    <property type="match status" value="1"/>
</dbReference>
<dbReference type="InterPro" id="IPR007111">
    <property type="entry name" value="NACHT_NTPase"/>
</dbReference>
<evidence type="ECO:0000256" key="2">
    <source>
        <dbReference type="SAM" id="MobiDB-lite"/>
    </source>
</evidence>
<dbReference type="InterPro" id="IPR056884">
    <property type="entry name" value="NPHP3-like_N"/>
</dbReference>
<dbReference type="InterPro" id="IPR056693">
    <property type="entry name" value="DUF7791"/>
</dbReference>
<dbReference type="Pfam" id="PF25053">
    <property type="entry name" value="DUF7791"/>
    <property type="match status" value="1"/>
</dbReference>
<feature type="domain" description="NACHT" evidence="3">
    <location>
        <begin position="292"/>
        <end position="449"/>
    </location>
</feature>
<protein>
    <recommendedName>
        <fullName evidence="3">NACHT domain-containing protein</fullName>
    </recommendedName>
</protein>
<dbReference type="InterPro" id="IPR027417">
    <property type="entry name" value="P-loop_NTPase"/>
</dbReference>
<accession>A0AA39UBD4</accession>
<dbReference type="EMBL" id="JAFEKC020000008">
    <property type="protein sequence ID" value="KAK0513341.1"/>
    <property type="molecule type" value="Genomic_DNA"/>
</dbReference>
<evidence type="ECO:0000313" key="5">
    <source>
        <dbReference type="Proteomes" id="UP001166286"/>
    </source>
</evidence>
<proteinExistence type="predicted"/>
<dbReference type="InterPro" id="IPR031352">
    <property type="entry name" value="SesA"/>
</dbReference>
<dbReference type="SUPFAM" id="SSF52540">
    <property type="entry name" value="P-loop containing nucleoside triphosphate hydrolases"/>
    <property type="match status" value="1"/>
</dbReference>
<dbReference type="PROSITE" id="PS50837">
    <property type="entry name" value="NACHT"/>
    <property type="match status" value="1"/>
</dbReference>
<dbReference type="Proteomes" id="UP001166286">
    <property type="component" value="Unassembled WGS sequence"/>
</dbReference>
<feature type="region of interest" description="Disordered" evidence="2">
    <location>
        <begin position="1083"/>
        <end position="1106"/>
    </location>
</feature>